<protein>
    <recommendedName>
        <fullName evidence="2">DUF7905 domain-containing protein</fullName>
    </recommendedName>
</protein>
<dbReference type="InterPro" id="IPR057227">
    <property type="entry name" value="DUF7905"/>
</dbReference>
<feature type="compositionally biased region" description="Polar residues" evidence="1">
    <location>
        <begin position="39"/>
        <end position="55"/>
    </location>
</feature>
<name>A0A1L7X7W6_9HELO</name>
<sequence>MDPLKNMEKENAREWDEVSNASSLPPPRNPAVPSAAYGNLNNYSPGSKPYSNQAPRVTPAVPTSGPTPPVATYGRTPSLPTNGPTPSRPTPARTPAPKVPANRSPQKPTREHEGSNSGASSGSSVKISVGRPQPPQGSQRPSYGSQQYQQYQRTPNQARPQLTPARAKWAKAPGLVTNRRADNIEEQAIKKELAVQYLKRPDRDEEFPAIGFYLWPSNDEGERPSGILGANLEELNAVRVDSQVFVEMNETDTCIKICCRATEDSDDRIQSAIKAIRDVICHSRALRFAALPTHIAIPPTASAMMTIVKPAIVIGEKKQYEVTDLLLAGEKLSEKDKLVWKNERPECVLACRKKFEEALVEGLRALAPYRGWMQMRLRFGHAVLYNPKNKFRKGNSDWKDFFNMVNSKQMRSRFVPNFSDANVIRPLIHKILDWPERYKPADGKLRSLQEVGFKDTEIVFFETSDGPFRIEAEIDRLDETKEGEYQAGATRLFKDHNRNKRIRVTTVDVEKEIDWDLEVISDNEVPAQEVPQQLDLMIKKSVNTRTAIRYDSLDLPYPDVKPVPGSGMKITAVVIKSVIQYAVIENDYVVEIAVYRRFLGPEMEPEMSVGVSMYQKLWDSDEMRSLHGPNETRSWEDPLKAFFGHGFAKGEVIDGSKGVEKFLTEVETIQGFLVDAVKIAGNASNQNQDTWGAEAGAA</sequence>
<keyword evidence="4" id="KW-1185">Reference proteome</keyword>
<feature type="domain" description="DUF7905" evidence="2">
    <location>
        <begin position="353"/>
        <end position="598"/>
    </location>
</feature>
<dbReference type="EMBL" id="FJOG01000017">
    <property type="protein sequence ID" value="CZR61112.1"/>
    <property type="molecule type" value="Genomic_DNA"/>
</dbReference>
<feature type="compositionally biased region" description="Pro residues" evidence="1">
    <location>
        <begin position="86"/>
        <end position="98"/>
    </location>
</feature>
<reference evidence="3 4" key="1">
    <citation type="submission" date="2016-03" db="EMBL/GenBank/DDBJ databases">
        <authorList>
            <person name="Ploux O."/>
        </authorList>
    </citation>
    <scope>NUCLEOTIDE SEQUENCE [LARGE SCALE GENOMIC DNA]</scope>
    <source>
        <strain evidence="3 4">UAMH 11012</strain>
    </source>
</reference>
<dbReference type="AlphaFoldDB" id="A0A1L7X7W6"/>
<organism evidence="3 4">
    <name type="scientific">Phialocephala subalpina</name>
    <dbReference type="NCBI Taxonomy" id="576137"/>
    <lineage>
        <taxon>Eukaryota</taxon>
        <taxon>Fungi</taxon>
        <taxon>Dikarya</taxon>
        <taxon>Ascomycota</taxon>
        <taxon>Pezizomycotina</taxon>
        <taxon>Leotiomycetes</taxon>
        <taxon>Helotiales</taxon>
        <taxon>Mollisiaceae</taxon>
        <taxon>Phialocephala</taxon>
        <taxon>Phialocephala fortinii species complex</taxon>
    </lineage>
</organism>
<evidence type="ECO:0000313" key="4">
    <source>
        <dbReference type="Proteomes" id="UP000184330"/>
    </source>
</evidence>
<dbReference type="Proteomes" id="UP000184330">
    <property type="component" value="Unassembled WGS sequence"/>
</dbReference>
<feature type="region of interest" description="Disordered" evidence="1">
    <location>
        <begin position="1"/>
        <end position="169"/>
    </location>
</feature>
<proteinExistence type="predicted"/>
<evidence type="ECO:0000259" key="2">
    <source>
        <dbReference type="Pfam" id="PF25482"/>
    </source>
</evidence>
<evidence type="ECO:0000313" key="3">
    <source>
        <dbReference type="EMBL" id="CZR61112.1"/>
    </source>
</evidence>
<accession>A0A1L7X7W6</accession>
<feature type="compositionally biased region" description="Low complexity" evidence="1">
    <location>
        <begin position="115"/>
        <end position="153"/>
    </location>
</feature>
<dbReference type="OrthoDB" id="4739136at2759"/>
<dbReference type="Pfam" id="PF25482">
    <property type="entry name" value="DUF7905"/>
    <property type="match status" value="1"/>
</dbReference>
<feature type="compositionally biased region" description="Basic and acidic residues" evidence="1">
    <location>
        <begin position="1"/>
        <end position="16"/>
    </location>
</feature>
<evidence type="ECO:0000256" key="1">
    <source>
        <dbReference type="SAM" id="MobiDB-lite"/>
    </source>
</evidence>
<gene>
    <name evidence="3" type="ORF">PAC_11008</name>
</gene>